<keyword evidence="2" id="KW-0732">Signal</keyword>
<dbReference type="SUPFAM" id="SSF55383">
    <property type="entry name" value="Copper amine oxidase, domain N"/>
    <property type="match status" value="1"/>
</dbReference>
<proteinExistence type="predicted"/>
<evidence type="ECO:0000256" key="1">
    <source>
        <dbReference type="SAM" id="MobiDB-lite"/>
    </source>
</evidence>
<reference evidence="5" key="1">
    <citation type="journal article" date="2021" name="PeerJ">
        <title>Extensive microbial diversity within the chicken gut microbiome revealed by metagenomics and culture.</title>
        <authorList>
            <person name="Gilroy R."/>
            <person name="Ravi A."/>
            <person name="Getino M."/>
            <person name="Pursley I."/>
            <person name="Horton D.L."/>
            <person name="Alikhan N.F."/>
            <person name="Baker D."/>
            <person name="Gharbi K."/>
            <person name="Hall N."/>
            <person name="Watson M."/>
            <person name="Adriaenssens E.M."/>
            <person name="Foster-Nyarko E."/>
            <person name="Jarju S."/>
            <person name="Secka A."/>
            <person name="Antonio M."/>
            <person name="Oren A."/>
            <person name="Chaudhuri R.R."/>
            <person name="La Ragione R."/>
            <person name="Hildebrand F."/>
            <person name="Pallen M.J."/>
        </authorList>
    </citation>
    <scope>NUCLEOTIDE SEQUENCE</scope>
    <source>
        <strain evidence="5">CHK193-4272</strain>
    </source>
</reference>
<evidence type="ECO:0000313" key="6">
    <source>
        <dbReference type="Proteomes" id="UP000886808"/>
    </source>
</evidence>
<dbReference type="Gene3D" id="3.10.450.40">
    <property type="match status" value="2"/>
</dbReference>
<evidence type="ECO:0000259" key="3">
    <source>
        <dbReference type="Pfam" id="PF03413"/>
    </source>
</evidence>
<reference evidence="5" key="2">
    <citation type="submission" date="2021-04" db="EMBL/GenBank/DDBJ databases">
        <authorList>
            <person name="Gilroy R."/>
        </authorList>
    </citation>
    <scope>NUCLEOTIDE SEQUENCE</scope>
    <source>
        <strain evidence="5">CHK193-4272</strain>
    </source>
</reference>
<organism evidence="5 6">
    <name type="scientific">Candidatus Butyricicoccus avistercoris</name>
    <dbReference type="NCBI Taxonomy" id="2838518"/>
    <lineage>
        <taxon>Bacteria</taxon>
        <taxon>Bacillati</taxon>
        <taxon>Bacillota</taxon>
        <taxon>Clostridia</taxon>
        <taxon>Eubacteriales</taxon>
        <taxon>Butyricicoccaceae</taxon>
        <taxon>Butyricicoccus</taxon>
    </lineage>
</organism>
<dbReference type="InterPro" id="IPR036582">
    <property type="entry name" value="Mao_N_sf"/>
</dbReference>
<feature type="domain" description="Copper amine oxidase-like N-terminal" evidence="4">
    <location>
        <begin position="137"/>
        <end position="177"/>
    </location>
</feature>
<evidence type="ECO:0000313" key="5">
    <source>
        <dbReference type="EMBL" id="HIV61235.1"/>
    </source>
</evidence>
<feature type="domain" description="Copper amine oxidase-like N-terminal" evidence="4">
    <location>
        <begin position="52"/>
        <end position="113"/>
    </location>
</feature>
<dbReference type="Pfam" id="PF03413">
    <property type="entry name" value="PepSY"/>
    <property type="match status" value="1"/>
</dbReference>
<feature type="chain" id="PRO_5038494634" evidence="2">
    <location>
        <begin position="23"/>
        <end position="347"/>
    </location>
</feature>
<name>A0A9D1PGH2_9FIRM</name>
<protein>
    <submittedName>
        <fullName evidence="5">PepSY domain-containing protein</fullName>
    </submittedName>
</protein>
<dbReference type="Proteomes" id="UP000886808">
    <property type="component" value="Unassembled WGS sequence"/>
</dbReference>
<feature type="region of interest" description="Disordered" evidence="1">
    <location>
        <begin position="172"/>
        <end position="199"/>
    </location>
</feature>
<feature type="compositionally biased region" description="Low complexity" evidence="1">
    <location>
        <begin position="187"/>
        <end position="199"/>
    </location>
</feature>
<dbReference type="Gene3D" id="3.30.457.10">
    <property type="entry name" value="Copper amine oxidase-like, N-terminal domain"/>
    <property type="match status" value="1"/>
</dbReference>
<dbReference type="Pfam" id="PF07833">
    <property type="entry name" value="Cu_amine_oxidN1"/>
    <property type="match status" value="2"/>
</dbReference>
<sequence length="347" mass="38245">MKKLVCSLSLAAILLSGMVAGAAYNVNATLTPDVNVNIDGTNRTFYNAQGQEVFPIIYNGSTYLPLRAIGEIMNKNVNWDATTQTASIGGTRVTGTTVGTPNNSATRTNITMLACPEYKIIIDGSTRVFNDVNGNIVQPMNYNGSIYLPLRAIGEIMGKTVTWNATTQTATLTGGSQSSGEVTDFDTQNPTNPTNPSTQNITLDKAKEIALNHAGKTASQVQFVKAYQNWDDGIQKYDIEFTFVSNNITHKYDYEISMTGKIIDYDYEAKQYSTGANVAISEQQAKQTALNKVSGATTSNIYEFRLDYDDGRYKYEGKIVYNTWEYEFEIDANTGSIIEWDVDSIYD</sequence>
<feature type="domain" description="PepSY" evidence="3">
    <location>
        <begin position="279"/>
        <end position="339"/>
    </location>
</feature>
<dbReference type="InterPro" id="IPR025711">
    <property type="entry name" value="PepSY"/>
</dbReference>
<accession>A0A9D1PGH2</accession>
<evidence type="ECO:0000256" key="2">
    <source>
        <dbReference type="SAM" id="SignalP"/>
    </source>
</evidence>
<comment type="caution">
    <text evidence="5">The sequence shown here is derived from an EMBL/GenBank/DDBJ whole genome shotgun (WGS) entry which is preliminary data.</text>
</comment>
<feature type="signal peptide" evidence="2">
    <location>
        <begin position="1"/>
        <end position="22"/>
    </location>
</feature>
<dbReference type="EMBL" id="DXIE01000001">
    <property type="protein sequence ID" value="HIV61235.1"/>
    <property type="molecule type" value="Genomic_DNA"/>
</dbReference>
<evidence type="ECO:0000259" key="4">
    <source>
        <dbReference type="Pfam" id="PF07833"/>
    </source>
</evidence>
<dbReference type="AlphaFoldDB" id="A0A9D1PGH2"/>
<dbReference type="InterPro" id="IPR012854">
    <property type="entry name" value="Cu_amine_oxidase-like_N"/>
</dbReference>
<gene>
    <name evidence="5" type="ORF">H9746_00030</name>
</gene>